<keyword evidence="1" id="KW-0812">Transmembrane</keyword>
<dbReference type="EMBL" id="GEEE01014808">
    <property type="protein sequence ID" value="JAP48417.1"/>
    <property type="molecule type" value="Transcribed_RNA"/>
</dbReference>
<keyword evidence="1" id="KW-1133">Transmembrane helix</keyword>
<accession>A0A0X3PEU2</accession>
<reference evidence="2" key="1">
    <citation type="submission" date="2016-01" db="EMBL/GenBank/DDBJ databases">
        <title>Reference transcriptome for the parasite Schistocephalus solidus: insights into the molecular evolution of parasitism.</title>
        <authorList>
            <person name="Hebert F.O."/>
            <person name="Grambauer S."/>
            <person name="Barber I."/>
            <person name="Landry C.R."/>
            <person name="Aubin-Horth N."/>
        </authorList>
    </citation>
    <scope>NUCLEOTIDE SEQUENCE</scope>
</reference>
<gene>
    <name evidence="2" type="ORF">TR165570</name>
</gene>
<name>A0A0X3PEU2_SCHSO</name>
<keyword evidence="1" id="KW-0472">Membrane</keyword>
<protein>
    <submittedName>
        <fullName evidence="2">Uncharacterized protein</fullName>
    </submittedName>
</protein>
<proteinExistence type="predicted"/>
<sequence>MKQTTSISRQLHTSGPKRCLITSINVNINSNMQPIVKAKQLDLSALQSCNDFMMNFGSILSKHLFNGYICDVPSQDCGRLDSLLHLVASEALDRQKQYYCPIFGLMNAFDRNGLRDLLMIVVGSDVFAAFLVDYAVSKVKSR</sequence>
<evidence type="ECO:0000313" key="2">
    <source>
        <dbReference type="EMBL" id="JAP48417.1"/>
    </source>
</evidence>
<organism evidence="2">
    <name type="scientific">Schistocephalus solidus</name>
    <name type="common">Tapeworm</name>
    <dbReference type="NCBI Taxonomy" id="70667"/>
    <lineage>
        <taxon>Eukaryota</taxon>
        <taxon>Metazoa</taxon>
        <taxon>Spiralia</taxon>
        <taxon>Lophotrochozoa</taxon>
        <taxon>Platyhelminthes</taxon>
        <taxon>Cestoda</taxon>
        <taxon>Eucestoda</taxon>
        <taxon>Diphyllobothriidea</taxon>
        <taxon>Diphyllobothriidae</taxon>
        <taxon>Schistocephalus</taxon>
    </lineage>
</organism>
<dbReference type="AlphaFoldDB" id="A0A0X3PEU2"/>
<feature type="transmembrane region" description="Helical" evidence="1">
    <location>
        <begin position="117"/>
        <end position="136"/>
    </location>
</feature>
<evidence type="ECO:0000256" key="1">
    <source>
        <dbReference type="SAM" id="Phobius"/>
    </source>
</evidence>